<sequence>MSMLIALGQINPVIGDLRRNADLMRRHIAEARDAGAQLVLFPELAISGYPPEDLLLRADFLDACRAETDALARDARDIVVAFGAPLHGPRDLHNSLVLAADGAVRAVYHKAELPHYGVFDEARYFGAGDGQALVRIGGHLVGLTVCADLWIADGPAAAAARAGAELILNASASTYHVGKNREREAMLFQRARDMVCPIAYCNLWGGQDELVFDGDSIVVDHRGTVIARAAQFRDELLLCSLDMRRVRAARLRDPRLRAVAPARPAGPSLESAPPTLAELPLPARDSGAPAVAGRIVTPLAPEEEMWQALVTGIADHARKNGRSHAVVGLGGGIDSAVVALLACDALGSDRVTCVVMPAADSDPVATAYAVHLAERLGCDLRTIGIDALYATYREALAGESLGDDEQTTLDRIRARIRSNLLMAISNREGHLHLSTGNKSELACGYSTLYGETFGGFAAIKDVPRTLVVRLAHWRQGQGRPHAPLPAELLADPNAGMNPSQWDSDGLPSFEEVDPILELYVEDDEDPDTIAARGHDPELVRRVIALVEAAEYKRRQTPPGIKISLRAFGRDRRMPITHRFTGERPDGARDPVGAAAAARLD</sequence>
<dbReference type="Gene3D" id="3.60.110.10">
    <property type="entry name" value="Carbon-nitrogen hydrolase"/>
    <property type="match status" value="1"/>
</dbReference>
<dbReference type="GO" id="GO:0009435">
    <property type="term" value="P:NAD+ biosynthetic process"/>
    <property type="evidence" value="ECO:0007669"/>
    <property type="project" value="UniProtKB-UniRule"/>
</dbReference>
<evidence type="ECO:0000256" key="8">
    <source>
        <dbReference type="PIRNR" id="PIRNR006630"/>
    </source>
</evidence>
<keyword evidence="3 7" id="KW-0436">Ligase</keyword>
<feature type="region of interest" description="Disordered" evidence="11">
    <location>
        <begin position="577"/>
        <end position="600"/>
    </location>
</feature>
<dbReference type="HAMAP" id="MF_02090">
    <property type="entry name" value="NadE_glutamine_dep"/>
    <property type="match status" value="1"/>
</dbReference>
<evidence type="ECO:0000256" key="6">
    <source>
        <dbReference type="ARBA" id="ARBA00023027"/>
    </source>
</evidence>
<evidence type="ECO:0000313" key="13">
    <source>
        <dbReference type="EMBL" id="CAA9483809.1"/>
    </source>
</evidence>
<dbReference type="GO" id="GO:0000257">
    <property type="term" value="F:nitrilase activity"/>
    <property type="evidence" value="ECO:0007669"/>
    <property type="project" value="UniProtKB-ARBA"/>
</dbReference>
<comment type="similarity">
    <text evidence="2 7 8">In the C-terminal section; belongs to the NAD synthetase family.</text>
</comment>
<dbReference type="InterPro" id="IPR003010">
    <property type="entry name" value="C-N_Hydrolase"/>
</dbReference>
<dbReference type="EMBL" id="CADCVJ010000185">
    <property type="protein sequence ID" value="CAA9483809.1"/>
    <property type="molecule type" value="Genomic_DNA"/>
</dbReference>
<evidence type="ECO:0000256" key="10">
    <source>
        <dbReference type="RuleBase" id="RU003811"/>
    </source>
</evidence>
<reference evidence="13" key="1">
    <citation type="submission" date="2020-02" db="EMBL/GenBank/DDBJ databases">
        <authorList>
            <person name="Meier V. D."/>
        </authorList>
    </citation>
    <scope>NUCLEOTIDE SEQUENCE</scope>
    <source>
        <strain evidence="13">AVDCRST_MAG38</strain>
    </source>
</reference>
<dbReference type="CDD" id="cd00553">
    <property type="entry name" value="NAD_synthase"/>
    <property type="match status" value="1"/>
</dbReference>
<evidence type="ECO:0000256" key="4">
    <source>
        <dbReference type="ARBA" id="ARBA00022741"/>
    </source>
</evidence>
<feature type="binding site" evidence="7">
    <location>
        <position position="552"/>
    </location>
    <ligand>
        <name>deamido-NAD(+)</name>
        <dbReference type="ChEBI" id="CHEBI:58437"/>
        <note>ligand shared between two neighboring subunits</note>
    </ligand>
</feature>
<feature type="active site" description="Proton acceptor" evidence="9">
    <location>
        <position position="43"/>
    </location>
</feature>
<gene>
    <name evidence="7" type="primary">nadE</name>
    <name evidence="13" type="ORF">AVDCRST_MAG38-2194</name>
</gene>
<dbReference type="EC" id="6.3.5.1" evidence="7 8"/>
<dbReference type="GO" id="GO:0016740">
    <property type="term" value="F:transferase activity"/>
    <property type="evidence" value="ECO:0007669"/>
    <property type="project" value="UniProtKB-KW"/>
</dbReference>
<dbReference type="PIRSF" id="PIRSF006630">
    <property type="entry name" value="NADS_GAT"/>
    <property type="match status" value="1"/>
</dbReference>
<evidence type="ECO:0000256" key="1">
    <source>
        <dbReference type="ARBA" id="ARBA00005188"/>
    </source>
</evidence>
<dbReference type="InterPro" id="IPR000132">
    <property type="entry name" value="Nitrilase/CN_hydratase_CS"/>
</dbReference>
<dbReference type="GO" id="GO:0004359">
    <property type="term" value="F:glutaminase activity"/>
    <property type="evidence" value="ECO:0007669"/>
    <property type="project" value="InterPro"/>
</dbReference>
<comment type="catalytic activity">
    <reaction evidence="7 8">
        <text>deamido-NAD(+) + L-glutamine + ATP + H2O = L-glutamate + AMP + diphosphate + NAD(+) + H(+)</text>
        <dbReference type="Rhea" id="RHEA:24384"/>
        <dbReference type="ChEBI" id="CHEBI:15377"/>
        <dbReference type="ChEBI" id="CHEBI:15378"/>
        <dbReference type="ChEBI" id="CHEBI:29985"/>
        <dbReference type="ChEBI" id="CHEBI:30616"/>
        <dbReference type="ChEBI" id="CHEBI:33019"/>
        <dbReference type="ChEBI" id="CHEBI:57540"/>
        <dbReference type="ChEBI" id="CHEBI:58359"/>
        <dbReference type="ChEBI" id="CHEBI:58437"/>
        <dbReference type="ChEBI" id="CHEBI:456215"/>
        <dbReference type="EC" id="6.3.5.1"/>
    </reaction>
</comment>
<comment type="caution">
    <text evidence="7">Lacks conserved residue(s) required for the propagation of feature annotation.</text>
</comment>
<evidence type="ECO:0000256" key="5">
    <source>
        <dbReference type="ARBA" id="ARBA00022840"/>
    </source>
</evidence>
<comment type="function">
    <text evidence="7">Catalyzes the ATP-dependent amidation of deamido-NAD to form NAD. Uses L-glutamine as a nitrogen source.</text>
</comment>
<dbReference type="NCBIfam" id="TIGR00552">
    <property type="entry name" value="nadE"/>
    <property type="match status" value="1"/>
</dbReference>
<comment type="pathway">
    <text evidence="1 7 8">Cofactor biosynthesis; NAD(+) biosynthesis; NAD(+) from deamido-NAD(+) (L-Gln route): step 1/1.</text>
</comment>
<accession>A0A6J4S1D6</accession>
<feature type="binding site" evidence="7">
    <location>
        <position position="179"/>
    </location>
    <ligand>
        <name>L-glutamine</name>
        <dbReference type="ChEBI" id="CHEBI:58359"/>
    </ligand>
</feature>
<dbReference type="SUPFAM" id="SSF56317">
    <property type="entry name" value="Carbon-nitrogen hydrolase"/>
    <property type="match status" value="1"/>
</dbReference>
<evidence type="ECO:0000256" key="3">
    <source>
        <dbReference type="ARBA" id="ARBA00022598"/>
    </source>
</evidence>
<comment type="similarity">
    <text evidence="10">Belongs to the NAD synthetase family.</text>
</comment>
<feature type="compositionally biased region" description="Low complexity" evidence="11">
    <location>
        <begin position="589"/>
        <end position="600"/>
    </location>
</feature>
<feature type="binding site" evidence="7">
    <location>
        <position position="440"/>
    </location>
    <ligand>
        <name>deamido-NAD(+)</name>
        <dbReference type="ChEBI" id="CHEBI:58437"/>
        <note>ligand shared between two neighboring subunits</note>
    </ligand>
</feature>
<dbReference type="Pfam" id="PF02540">
    <property type="entry name" value="NAD_synthase"/>
    <property type="match status" value="1"/>
</dbReference>
<evidence type="ECO:0000256" key="2">
    <source>
        <dbReference type="ARBA" id="ARBA00007145"/>
    </source>
</evidence>
<dbReference type="GO" id="GO:0003952">
    <property type="term" value="F:NAD+ synthase (glutamine-hydrolyzing) activity"/>
    <property type="evidence" value="ECO:0007669"/>
    <property type="project" value="UniProtKB-UniRule"/>
</dbReference>
<keyword evidence="6 7" id="KW-0520">NAD</keyword>
<feature type="active site" description="For glutaminase activity" evidence="7">
    <location>
        <position position="110"/>
    </location>
</feature>
<dbReference type="InterPro" id="IPR014445">
    <property type="entry name" value="Gln-dep_NAD_synthase"/>
</dbReference>
<evidence type="ECO:0000256" key="7">
    <source>
        <dbReference type="HAMAP-Rule" id="MF_02090"/>
    </source>
</evidence>
<dbReference type="PROSITE" id="PS00920">
    <property type="entry name" value="NITRIL_CHT_1"/>
    <property type="match status" value="1"/>
</dbReference>
<feature type="binding site" evidence="7">
    <location>
        <position position="173"/>
    </location>
    <ligand>
        <name>L-glutamine</name>
        <dbReference type="ChEBI" id="CHEBI:58359"/>
    </ligand>
</feature>
<feature type="compositionally biased region" description="Basic and acidic residues" evidence="11">
    <location>
        <begin position="577"/>
        <end position="588"/>
    </location>
</feature>
<dbReference type="GO" id="GO:0005524">
    <property type="term" value="F:ATP binding"/>
    <property type="evidence" value="ECO:0007669"/>
    <property type="project" value="UniProtKB-UniRule"/>
</dbReference>
<dbReference type="InterPro" id="IPR003694">
    <property type="entry name" value="NAD_synthase"/>
</dbReference>
<dbReference type="Pfam" id="PF00795">
    <property type="entry name" value="CN_hydrolase"/>
    <property type="match status" value="1"/>
</dbReference>
<name>A0A6J4S1D6_9ACTN</name>
<feature type="domain" description="CN hydrolase" evidence="12">
    <location>
        <begin position="3"/>
        <end position="243"/>
    </location>
</feature>
<dbReference type="InterPro" id="IPR022310">
    <property type="entry name" value="NAD/GMP_synthase"/>
</dbReference>
<keyword evidence="4 7" id="KW-0547">Nucleotide-binding</keyword>
<dbReference type="SUPFAM" id="SSF52402">
    <property type="entry name" value="Adenine nucleotide alpha hydrolases-like"/>
    <property type="match status" value="1"/>
</dbReference>
<evidence type="ECO:0000256" key="11">
    <source>
        <dbReference type="SAM" id="MobiDB-lite"/>
    </source>
</evidence>
<dbReference type="PANTHER" id="PTHR23090:SF9">
    <property type="entry name" value="GLUTAMINE-DEPENDENT NAD(+) SYNTHETASE"/>
    <property type="match status" value="1"/>
</dbReference>
<dbReference type="GO" id="GO:0005737">
    <property type="term" value="C:cytoplasm"/>
    <property type="evidence" value="ECO:0007669"/>
    <property type="project" value="InterPro"/>
</dbReference>
<protein>
    <recommendedName>
        <fullName evidence="7 8">Glutamine-dependent NAD(+) synthetase</fullName>
        <ecNumber evidence="7 8">6.3.5.1</ecNumber>
    </recommendedName>
    <alternativeName>
        <fullName evidence="7 8">NAD(+) synthase [glutamine-hydrolyzing]</fullName>
    </alternativeName>
</protein>
<feature type="binding site" evidence="7">
    <location>
        <position position="435"/>
    </location>
    <ligand>
        <name>ATP</name>
        <dbReference type="ChEBI" id="CHEBI:30616"/>
    </ligand>
</feature>
<dbReference type="PROSITE" id="PS50263">
    <property type="entry name" value="CN_HYDROLASE"/>
    <property type="match status" value="1"/>
</dbReference>
<dbReference type="UniPathway" id="UPA00253">
    <property type="reaction ID" value="UER00334"/>
</dbReference>
<evidence type="ECO:0000259" key="12">
    <source>
        <dbReference type="PROSITE" id="PS50263"/>
    </source>
</evidence>
<keyword evidence="13" id="KW-0315">Glutamine amidotransferase</keyword>
<dbReference type="GO" id="GO:0008795">
    <property type="term" value="F:NAD+ synthase activity"/>
    <property type="evidence" value="ECO:0007669"/>
    <property type="project" value="UniProtKB-UniRule"/>
</dbReference>
<dbReference type="AlphaFoldDB" id="A0A6J4S1D6"/>
<feature type="active site" description="Proton acceptor; for glutaminase activity" evidence="7">
    <location>
        <position position="43"/>
    </location>
</feature>
<organism evidence="13">
    <name type="scientific">uncultured Solirubrobacteraceae bacterium</name>
    <dbReference type="NCBI Taxonomy" id="1162706"/>
    <lineage>
        <taxon>Bacteria</taxon>
        <taxon>Bacillati</taxon>
        <taxon>Actinomycetota</taxon>
        <taxon>Thermoleophilia</taxon>
        <taxon>Solirubrobacterales</taxon>
        <taxon>Solirubrobacteraceae</taxon>
        <taxon>environmental samples</taxon>
    </lineage>
</organism>
<dbReference type="InterPro" id="IPR036526">
    <property type="entry name" value="C-N_Hydrolase_sf"/>
</dbReference>
<dbReference type="InterPro" id="IPR014729">
    <property type="entry name" value="Rossmann-like_a/b/a_fold"/>
</dbReference>
<evidence type="ECO:0000256" key="9">
    <source>
        <dbReference type="PROSITE-ProRule" id="PRU10139"/>
    </source>
</evidence>
<dbReference type="NCBIfam" id="NF010588">
    <property type="entry name" value="PRK13981.1"/>
    <property type="match status" value="1"/>
</dbReference>
<keyword evidence="13" id="KW-0808">Transferase</keyword>
<feature type="binding site" evidence="7">
    <location>
        <position position="116"/>
    </location>
    <ligand>
        <name>L-glutamine</name>
        <dbReference type="ChEBI" id="CHEBI:58359"/>
    </ligand>
</feature>
<feature type="active site" description="Nucleophile; for glutaminase activity" evidence="7">
    <location>
        <position position="146"/>
    </location>
</feature>
<keyword evidence="5 7" id="KW-0067">ATP-binding</keyword>
<dbReference type="Gene3D" id="3.40.50.620">
    <property type="entry name" value="HUPs"/>
    <property type="match status" value="1"/>
</dbReference>
<proteinExistence type="inferred from homology"/>
<dbReference type="PANTHER" id="PTHR23090">
    <property type="entry name" value="NH 3 /GLUTAMINE-DEPENDENT NAD + SYNTHETASE"/>
    <property type="match status" value="1"/>
</dbReference>
<dbReference type="CDD" id="cd07570">
    <property type="entry name" value="GAT_Gln-NAD-synth"/>
    <property type="match status" value="1"/>
</dbReference>